<dbReference type="EMBL" id="BMHI01000001">
    <property type="protein sequence ID" value="GGB20869.1"/>
    <property type="molecule type" value="Genomic_DNA"/>
</dbReference>
<reference evidence="2" key="2">
    <citation type="submission" date="2020-09" db="EMBL/GenBank/DDBJ databases">
        <authorList>
            <person name="Sun Q."/>
            <person name="Zhou Y."/>
        </authorList>
    </citation>
    <scope>NUCLEOTIDE SEQUENCE</scope>
    <source>
        <strain evidence="2">CGMCC 1.15085</strain>
    </source>
</reference>
<dbReference type="Gene3D" id="3.30.70.930">
    <property type="match status" value="1"/>
</dbReference>
<comment type="caution">
    <text evidence="2">The sequence shown here is derived from an EMBL/GenBank/DDBJ whole genome shotgun (WGS) entry which is preliminary data.</text>
</comment>
<organism evidence="2 3">
    <name type="scientific">Flexivirga endophytica</name>
    <dbReference type="NCBI Taxonomy" id="1849103"/>
    <lineage>
        <taxon>Bacteria</taxon>
        <taxon>Bacillati</taxon>
        <taxon>Actinomycetota</taxon>
        <taxon>Actinomycetes</taxon>
        <taxon>Micrococcales</taxon>
        <taxon>Dermacoccaceae</taxon>
        <taxon>Flexivirga</taxon>
    </lineage>
</organism>
<dbReference type="Pfam" id="PF01910">
    <property type="entry name" value="Thiamine_BP"/>
    <property type="match status" value="1"/>
</dbReference>
<reference evidence="2" key="1">
    <citation type="journal article" date="2014" name="Int. J. Syst. Evol. Microbiol.">
        <title>Complete genome sequence of Corynebacterium casei LMG S-19264T (=DSM 44701T), isolated from a smear-ripened cheese.</title>
        <authorList>
            <consortium name="US DOE Joint Genome Institute (JGI-PGF)"/>
            <person name="Walter F."/>
            <person name="Albersmeier A."/>
            <person name="Kalinowski J."/>
            <person name="Ruckert C."/>
        </authorList>
    </citation>
    <scope>NUCLEOTIDE SEQUENCE</scope>
    <source>
        <strain evidence="2">CGMCC 1.15085</strain>
    </source>
</reference>
<accession>A0A916WPP9</accession>
<protein>
    <recommendedName>
        <fullName evidence="1">Thiamine-binding protein domain-containing protein</fullName>
    </recommendedName>
</protein>
<dbReference type="RefSeq" id="WP_188835661.1">
    <property type="nucleotide sequence ID" value="NZ_BMHI01000001.1"/>
</dbReference>
<keyword evidence="3" id="KW-1185">Reference proteome</keyword>
<evidence type="ECO:0000259" key="1">
    <source>
        <dbReference type="Pfam" id="PF01910"/>
    </source>
</evidence>
<dbReference type="AlphaFoldDB" id="A0A916WPP9"/>
<name>A0A916WPP9_9MICO</name>
<dbReference type="InterPro" id="IPR029756">
    <property type="entry name" value="MTH1187/YkoF-like"/>
</dbReference>
<dbReference type="InterPro" id="IPR002767">
    <property type="entry name" value="Thiamine_BP"/>
</dbReference>
<sequence>MKIRAEVTTEPFHGEGELPSHVTAAADALRAGGFDPDLGPLGTTVHGDADAVTAAMRDAAQAALAAGATRVSLQLERVDD</sequence>
<evidence type="ECO:0000313" key="2">
    <source>
        <dbReference type="EMBL" id="GGB20869.1"/>
    </source>
</evidence>
<gene>
    <name evidence="2" type="ORF">GCM10011492_08510</name>
</gene>
<feature type="domain" description="Thiamine-binding protein" evidence="1">
    <location>
        <begin position="5"/>
        <end position="75"/>
    </location>
</feature>
<dbReference type="SUPFAM" id="SSF89957">
    <property type="entry name" value="MTH1187/YkoF-like"/>
    <property type="match status" value="1"/>
</dbReference>
<proteinExistence type="predicted"/>
<dbReference type="Proteomes" id="UP000636793">
    <property type="component" value="Unassembled WGS sequence"/>
</dbReference>
<evidence type="ECO:0000313" key="3">
    <source>
        <dbReference type="Proteomes" id="UP000636793"/>
    </source>
</evidence>